<feature type="binding site" evidence="11">
    <location>
        <position position="337"/>
    </location>
    <ligand>
        <name>Mn(2+)</name>
        <dbReference type="ChEBI" id="CHEBI:29035"/>
    </ligand>
</feature>
<dbReference type="GO" id="GO:0000139">
    <property type="term" value="C:Golgi membrane"/>
    <property type="evidence" value="ECO:0007669"/>
    <property type="project" value="UniProtKB-SubCell"/>
</dbReference>
<evidence type="ECO:0000256" key="13">
    <source>
        <dbReference type="SAM" id="Phobius"/>
    </source>
</evidence>
<dbReference type="SUPFAM" id="SSF53448">
    <property type="entry name" value="Nucleotide-diphospho-sugar transferases"/>
    <property type="match status" value="1"/>
</dbReference>
<dbReference type="Gene3D" id="3.90.550.10">
    <property type="entry name" value="Spore Coat Polysaccharide Biosynthesis Protein SpsA, Chain A"/>
    <property type="match status" value="4"/>
</dbReference>
<keyword evidence="15" id="KW-1185">Reference proteome</keyword>
<feature type="transmembrane region" description="Helical" evidence="13">
    <location>
        <begin position="534"/>
        <end position="555"/>
    </location>
</feature>
<keyword evidence="5 13" id="KW-1133">Transmembrane helix</keyword>
<evidence type="ECO:0000256" key="3">
    <source>
        <dbReference type="ARBA" id="ARBA00022679"/>
    </source>
</evidence>
<feature type="compositionally biased region" description="Basic and acidic residues" evidence="12">
    <location>
        <begin position="23"/>
        <end position="46"/>
    </location>
</feature>
<dbReference type="Proteomes" id="UP000655225">
    <property type="component" value="Unassembled WGS sequence"/>
</dbReference>
<feature type="binding site" evidence="10">
    <location>
        <position position="143"/>
    </location>
    <ligand>
        <name>UDP-alpha-D-glucose</name>
        <dbReference type="ChEBI" id="CHEBI:58885"/>
    </ligand>
</feature>
<dbReference type="GO" id="GO:0071555">
    <property type="term" value="P:cell wall organization"/>
    <property type="evidence" value="ECO:0007669"/>
    <property type="project" value="UniProtKB-KW"/>
</dbReference>
<evidence type="ECO:0000256" key="9">
    <source>
        <dbReference type="ARBA" id="ARBA00037405"/>
    </source>
</evidence>
<feature type="binding site" evidence="10">
    <location>
        <position position="172"/>
    </location>
    <ligand>
        <name>UDP-alpha-D-glucose</name>
        <dbReference type="ChEBI" id="CHEBI:58885"/>
    </ligand>
</feature>
<keyword evidence="7 13" id="KW-0472">Membrane</keyword>
<evidence type="ECO:0000256" key="5">
    <source>
        <dbReference type="ARBA" id="ARBA00022989"/>
    </source>
</evidence>
<evidence type="ECO:0000313" key="15">
    <source>
        <dbReference type="Proteomes" id="UP000655225"/>
    </source>
</evidence>
<dbReference type="Pfam" id="PF03552">
    <property type="entry name" value="Cellulose_synt"/>
    <property type="match status" value="3"/>
</dbReference>
<evidence type="ECO:0000256" key="6">
    <source>
        <dbReference type="ARBA" id="ARBA00023034"/>
    </source>
</evidence>
<evidence type="ECO:0000256" key="11">
    <source>
        <dbReference type="PIRSR" id="PIRSR605150-3"/>
    </source>
</evidence>
<dbReference type="FunFam" id="3.90.550.10:FF:000138">
    <property type="entry name" value="Cellulose synthase isolog"/>
    <property type="match status" value="2"/>
</dbReference>
<feature type="transmembrane region" description="Helical" evidence="13">
    <location>
        <begin position="567"/>
        <end position="589"/>
    </location>
</feature>
<feature type="region of interest" description="Disordered" evidence="12">
    <location>
        <begin position="23"/>
        <end position="90"/>
    </location>
</feature>
<dbReference type="FunFam" id="3.90.550.10:FF:000173">
    <property type="entry name" value="Cellulose synthase-like protein E1"/>
    <property type="match status" value="1"/>
</dbReference>
<dbReference type="OrthoDB" id="72851at2759"/>
<name>A0A835D971_TETSI</name>
<comment type="function">
    <text evidence="9">Thought to be a Golgi-localized beta-glycan synthase that polymerize the backbones of noncellulosic polysaccharides (hemicelluloses) of plant cell wall.</text>
</comment>
<gene>
    <name evidence="14" type="ORF">HHK36_023993</name>
</gene>
<keyword evidence="8" id="KW-0961">Cell wall biogenesis/degradation</keyword>
<evidence type="ECO:0000256" key="10">
    <source>
        <dbReference type="PIRSR" id="PIRSR605150-2"/>
    </source>
</evidence>
<dbReference type="PANTHER" id="PTHR13301">
    <property type="entry name" value="X-BOX TRANSCRIPTION FACTOR-RELATED"/>
    <property type="match status" value="1"/>
</dbReference>
<dbReference type="EMBL" id="JABCRI010000017">
    <property type="protein sequence ID" value="KAF8391684.1"/>
    <property type="molecule type" value="Genomic_DNA"/>
</dbReference>
<keyword evidence="6" id="KW-0333">Golgi apparatus</keyword>
<evidence type="ECO:0000256" key="1">
    <source>
        <dbReference type="ARBA" id="ARBA00004653"/>
    </source>
</evidence>
<dbReference type="GO" id="GO:0016760">
    <property type="term" value="F:cellulose synthase (UDP-forming) activity"/>
    <property type="evidence" value="ECO:0007669"/>
    <property type="project" value="InterPro"/>
</dbReference>
<evidence type="ECO:0000256" key="7">
    <source>
        <dbReference type="ARBA" id="ARBA00023136"/>
    </source>
</evidence>
<dbReference type="AlphaFoldDB" id="A0A835D971"/>
<evidence type="ECO:0000256" key="4">
    <source>
        <dbReference type="ARBA" id="ARBA00022692"/>
    </source>
</evidence>
<reference evidence="14 15" key="1">
    <citation type="submission" date="2020-04" db="EMBL/GenBank/DDBJ databases">
        <title>Plant Genome Project.</title>
        <authorList>
            <person name="Zhang R.-G."/>
        </authorList>
    </citation>
    <scope>NUCLEOTIDE SEQUENCE [LARGE SCALE GENOMIC DNA]</scope>
    <source>
        <strain evidence="14">YNK0</strain>
        <tissue evidence="14">Leaf</tissue>
    </source>
</reference>
<keyword evidence="3" id="KW-0808">Transferase</keyword>
<evidence type="ECO:0000256" key="2">
    <source>
        <dbReference type="ARBA" id="ARBA00022676"/>
    </source>
</evidence>
<evidence type="ECO:0000256" key="8">
    <source>
        <dbReference type="ARBA" id="ARBA00023316"/>
    </source>
</evidence>
<dbReference type="OMA" id="CVHRRET"/>
<evidence type="ECO:0000256" key="12">
    <source>
        <dbReference type="SAM" id="MobiDB-lite"/>
    </source>
</evidence>
<protein>
    <recommendedName>
        <fullName evidence="16">Cellulose synthase</fullName>
    </recommendedName>
</protein>
<organism evidence="14 15">
    <name type="scientific">Tetracentron sinense</name>
    <name type="common">Spur-leaf</name>
    <dbReference type="NCBI Taxonomy" id="13715"/>
    <lineage>
        <taxon>Eukaryota</taxon>
        <taxon>Viridiplantae</taxon>
        <taxon>Streptophyta</taxon>
        <taxon>Embryophyta</taxon>
        <taxon>Tracheophyta</taxon>
        <taxon>Spermatophyta</taxon>
        <taxon>Magnoliopsida</taxon>
        <taxon>Trochodendrales</taxon>
        <taxon>Trochodendraceae</taxon>
        <taxon>Tetracentron</taxon>
    </lineage>
</organism>
<comment type="subcellular location">
    <subcellularLocation>
        <location evidence="1">Golgi apparatus membrane</location>
        <topology evidence="1">Multi-pass membrane protein</topology>
    </subcellularLocation>
</comment>
<comment type="caution">
    <text evidence="14">The sequence shown here is derived from an EMBL/GenBank/DDBJ whole genome shotgun (WGS) entry which is preliminary data.</text>
</comment>
<feature type="binding site" evidence="11">
    <location>
        <position position="313"/>
    </location>
    <ligand>
        <name>Mn(2+)</name>
        <dbReference type="ChEBI" id="CHEBI:29035"/>
    </ligand>
</feature>
<dbReference type="GO" id="GO:0030244">
    <property type="term" value="P:cellulose biosynthetic process"/>
    <property type="evidence" value="ECO:0007669"/>
    <property type="project" value="InterPro"/>
</dbReference>
<sequence>MIQDDTRGCFALSPPKVANSARNRDFFDKILKDEQEKEPERGKGKASDQANAASKKSSDGDTLCTHTRNPRGNKTELPPKCGGNGTRVSHVPTEGEDGRWAWIGLFGAELWFILYWLVTQSIRYEKELPGVDIFVCTADPTIEPPIMVINTVLSVMAYDYPPEKLSVYLSDDGCSDLTFFALLEASRFSKQWLPFCKNFQVEPRSPAAYFSTASKPLDPIQANEWTSIKKLYEEMKNRIESATTLGRISEEIRREHKGFLEWDSGSTRRDHKTILQILIDGRDPKALDIEGQPLPTLVYLAREKRPQYHHNFKAGAMNALIRVSSKISNGQIILNVDCDMYSNNSQSVRDALCFFMDEENGHEIAYVQYPQNFDNVTKNDIYSNSLRVFFEVELHGMDGNGGPCYTGTGCFHRRESLCGSKFSKKCKGEWRKANDWKISGPWFPPFAYVIIAKYGYSFGEFIWSGGTPQGWWHDQRIWMFRRTTSYLFGFINTILKQLGFAKSTFVVTAKVVEDDVSQRYEQEIMEFGTTSPMFTILATLAFLNLFSLIAVVKRVVMGTKISVFEPLALQIIQCGLLVIINLPIYQGIFYRKDKGCMPHSLAVKTVILALLACILSYEKELPGVDIFVCTADPTIEPPIMVINTVLSVMAYDYPPEKLSVYLSDDGCSDLTFFALLEASHFSKQWLPFCKKFQVEPRSPAAYFSTTSKPLDPIQANEWASIKKLYEGMKNRIESTTTLGRISEEIRREHKGYLEWDSGSTRHDHKTILQILIDGRDPKAMDIEGQTLPNLVYLAREKRPQYHHNYKAGAMNALLRVSSKMSNGQIILNVDCDMYSNNSQSVRDALCFFMDEEKGHEIAYVQYPQTFDNVTKNDIYSGSLRVGRILIDSAHSFGMFGDEAGASRFG</sequence>
<evidence type="ECO:0000313" key="14">
    <source>
        <dbReference type="EMBL" id="KAF8391684.1"/>
    </source>
</evidence>
<keyword evidence="4 13" id="KW-0812">Transmembrane</keyword>
<dbReference type="InterPro" id="IPR005150">
    <property type="entry name" value="Cellulose_synth"/>
</dbReference>
<evidence type="ECO:0008006" key="16">
    <source>
        <dbReference type="Google" id="ProtNLM"/>
    </source>
</evidence>
<proteinExistence type="predicted"/>
<keyword evidence="2" id="KW-0328">Glycosyltransferase</keyword>
<dbReference type="InterPro" id="IPR029044">
    <property type="entry name" value="Nucleotide-diphossugar_trans"/>
</dbReference>
<accession>A0A835D971</accession>